<dbReference type="Ensembl" id="ENSCMUT00000029469.2">
    <property type="protein sequence ID" value="ENSCMUP00000027411.1"/>
    <property type="gene ID" value="ENSCMUG00000016546.2"/>
</dbReference>
<name>A0A8C3EWH9_CORMO</name>
<proteinExistence type="predicted"/>
<protein>
    <submittedName>
        <fullName evidence="1">Uncharacterized protein</fullName>
    </submittedName>
</protein>
<evidence type="ECO:0000313" key="1">
    <source>
        <dbReference type="Ensembl" id="ENSCMUP00000027411.1"/>
    </source>
</evidence>
<evidence type="ECO:0000313" key="2">
    <source>
        <dbReference type="Proteomes" id="UP000694553"/>
    </source>
</evidence>
<reference evidence="2" key="1">
    <citation type="submission" date="2019-10" db="EMBL/GenBank/DDBJ databases">
        <title>Corvus moneduloides (New Caledonian crow) genome, bCorMon1, primary haplotype.</title>
        <authorList>
            <person name="Rutz C."/>
            <person name="Fungtammasan C."/>
            <person name="Mountcastle J."/>
            <person name="Formenti G."/>
            <person name="Chow W."/>
            <person name="Howe K."/>
            <person name="Steele M.P."/>
            <person name="Fernandes J."/>
            <person name="Gilbert M.T.P."/>
            <person name="Fedrigo O."/>
            <person name="Jarvis E.D."/>
            <person name="Gemmell N."/>
        </authorList>
    </citation>
    <scope>NUCLEOTIDE SEQUENCE [LARGE SCALE GENOMIC DNA]</scope>
</reference>
<sequence length="73" mass="8431">ILGKLLVLFWWCSQYAAAKHMEGAVPAVWRFHLELLLRYWAVPKAGEPQQGREGRQQHRASQLCKQPGCQGWD</sequence>
<keyword evidence="2" id="KW-1185">Reference proteome</keyword>
<reference evidence="1" key="2">
    <citation type="submission" date="2025-08" db="UniProtKB">
        <authorList>
            <consortium name="Ensembl"/>
        </authorList>
    </citation>
    <scope>IDENTIFICATION</scope>
</reference>
<organism evidence="1 2">
    <name type="scientific">Corvus moneduloides</name>
    <name type="common">New Caledonian crow</name>
    <dbReference type="NCBI Taxonomy" id="1196302"/>
    <lineage>
        <taxon>Eukaryota</taxon>
        <taxon>Metazoa</taxon>
        <taxon>Chordata</taxon>
        <taxon>Craniata</taxon>
        <taxon>Vertebrata</taxon>
        <taxon>Euteleostomi</taxon>
        <taxon>Archelosauria</taxon>
        <taxon>Archosauria</taxon>
        <taxon>Dinosauria</taxon>
        <taxon>Saurischia</taxon>
        <taxon>Theropoda</taxon>
        <taxon>Coelurosauria</taxon>
        <taxon>Aves</taxon>
        <taxon>Neognathae</taxon>
        <taxon>Neoaves</taxon>
        <taxon>Telluraves</taxon>
        <taxon>Australaves</taxon>
        <taxon>Passeriformes</taxon>
        <taxon>Corvoidea</taxon>
        <taxon>Corvidae</taxon>
        <taxon>Corvus</taxon>
    </lineage>
</organism>
<accession>A0A8C3EWH9</accession>
<dbReference type="AlphaFoldDB" id="A0A8C3EWH9"/>
<dbReference type="Proteomes" id="UP000694553">
    <property type="component" value="Unassembled WGS sequence"/>
</dbReference>
<reference evidence="1" key="3">
    <citation type="submission" date="2025-09" db="UniProtKB">
        <authorList>
            <consortium name="Ensembl"/>
        </authorList>
    </citation>
    <scope>IDENTIFICATION</scope>
</reference>